<dbReference type="EMBL" id="SCEB01007606">
    <property type="protein sequence ID" value="RXM91844.1"/>
    <property type="molecule type" value="Genomic_DNA"/>
</dbReference>
<organism evidence="3 4">
    <name type="scientific">Acipenser ruthenus</name>
    <name type="common">Sterlet sturgeon</name>
    <dbReference type="NCBI Taxonomy" id="7906"/>
    <lineage>
        <taxon>Eukaryota</taxon>
        <taxon>Metazoa</taxon>
        <taxon>Chordata</taxon>
        <taxon>Craniata</taxon>
        <taxon>Vertebrata</taxon>
        <taxon>Euteleostomi</taxon>
        <taxon>Actinopterygii</taxon>
        <taxon>Chondrostei</taxon>
        <taxon>Acipenseriformes</taxon>
        <taxon>Acipenseridae</taxon>
        <taxon>Acipenser</taxon>
    </lineage>
</organism>
<feature type="region of interest" description="Disordered" evidence="1">
    <location>
        <begin position="41"/>
        <end position="136"/>
    </location>
</feature>
<feature type="compositionally biased region" description="Basic and acidic residues" evidence="1">
    <location>
        <begin position="112"/>
        <end position="122"/>
    </location>
</feature>
<evidence type="ECO:0000256" key="1">
    <source>
        <dbReference type="SAM" id="MobiDB-lite"/>
    </source>
</evidence>
<gene>
    <name evidence="3" type="ORF">EOD39_20758</name>
</gene>
<feature type="region of interest" description="Disordered" evidence="1">
    <location>
        <begin position="215"/>
        <end position="241"/>
    </location>
</feature>
<protein>
    <submittedName>
        <fullName evidence="3">Uncharacterized protein</fullName>
    </submittedName>
</protein>
<evidence type="ECO:0000313" key="4">
    <source>
        <dbReference type="Proteomes" id="UP000289886"/>
    </source>
</evidence>
<comment type="caution">
    <text evidence="3">The sequence shown here is derived from an EMBL/GenBank/DDBJ whole genome shotgun (WGS) entry which is preliminary data.</text>
</comment>
<keyword evidence="4" id="KW-1185">Reference proteome</keyword>
<name>A0A444UUI7_ACIRT</name>
<dbReference type="AlphaFoldDB" id="A0A444UUI7"/>
<keyword evidence="2" id="KW-0812">Transmembrane</keyword>
<evidence type="ECO:0000256" key="2">
    <source>
        <dbReference type="SAM" id="Phobius"/>
    </source>
</evidence>
<dbReference type="Proteomes" id="UP000289886">
    <property type="component" value="Unassembled WGS sequence"/>
</dbReference>
<accession>A0A444UUI7</accession>
<feature type="compositionally biased region" description="Polar residues" evidence="1">
    <location>
        <begin position="61"/>
        <end position="87"/>
    </location>
</feature>
<reference evidence="3 4" key="1">
    <citation type="submission" date="2019-01" db="EMBL/GenBank/DDBJ databases">
        <title>Draft Genome and Complete Hox-Cluster Characterization of the Sterlet Sturgeon (Acipenser ruthenus).</title>
        <authorList>
            <person name="Wei Q."/>
        </authorList>
    </citation>
    <scope>NUCLEOTIDE SEQUENCE [LARGE SCALE GENOMIC DNA]</scope>
    <source>
        <strain evidence="3">WHYD16114868_AA</strain>
        <tissue evidence="3">Blood</tissue>
    </source>
</reference>
<keyword evidence="2" id="KW-1133">Transmembrane helix</keyword>
<feature type="compositionally biased region" description="Basic and acidic residues" evidence="1">
    <location>
        <begin position="88"/>
        <end position="103"/>
    </location>
</feature>
<evidence type="ECO:0000313" key="3">
    <source>
        <dbReference type="EMBL" id="RXM91844.1"/>
    </source>
</evidence>
<feature type="transmembrane region" description="Helical" evidence="2">
    <location>
        <begin position="14"/>
        <end position="36"/>
    </location>
</feature>
<proteinExistence type="predicted"/>
<keyword evidence="2" id="KW-0472">Membrane</keyword>
<feature type="compositionally biased region" description="Basic and acidic residues" evidence="1">
    <location>
        <begin position="45"/>
        <end position="55"/>
    </location>
</feature>
<sequence>MALETFPSDPLSPLHWNLTLLGASTLVMMILLVVMCSHCGKRKSDKTSDPERSEGTELASLPQTTAAENEIWKQNTNASTAAQPKQQATDREKVEKRNADVKLKGKAKKKARESARPQKEDSPDMGGITDTDKDERGKVQTVRALPELPGATGQVIRRHSSYNNSSNVYDVVSEVMNEWPLESRTLCKQTSDSSNLYDEIRTMEERKTVSVYTKINKPKPSGFSPQPGAQVGATPETQEMPLYAKVNKPRTRAVQSEIIT</sequence>